<comment type="caution">
    <text evidence="4">The sequence shown here is derived from an EMBL/GenBank/DDBJ whole genome shotgun (WGS) entry which is preliminary data.</text>
</comment>
<keyword evidence="4" id="KW-0645">Protease</keyword>
<evidence type="ECO:0000259" key="3">
    <source>
        <dbReference type="Pfam" id="PF02517"/>
    </source>
</evidence>
<keyword evidence="2" id="KW-0812">Transmembrane</keyword>
<feature type="compositionally biased region" description="Basic residues" evidence="1">
    <location>
        <begin position="200"/>
        <end position="211"/>
    </location>
</feature>
<evidence type="ECO:0000256" key="1">
    <source>
        <dbReference type="SAM" id="MobiDB-lite"/>
    </source>
</evidence>
<keyword evidence="2" id="KW-1133">Transmembrane helix</keyword>
<dbReference type="GO" id="GO:0006508">
    <property type="term" value="P:proteolysis"/>
    <property type="evidence" value="ECO:0007669"/>
    <property type="project" value="UniProtKB-KW"/>
</dbReference>
<feature type="domain" description="CAAX prenyl protease 2/Lysostaphin resistance protein A-like" evidence="3">
    <location>
        <begin position="47"/>
        <end position="128"/>
    </location>
</feature>
<dbReference type="OrthoDB" id="193898at2"/>
<keyword evidence="4" id="KW-0378">Hydrolase</keyword>
<feature type="transmembrane region" description="Helical" evidence="2">
    <location>
        <begin position="115"/>
        <end position="136"/>
    </location>
</feature>
<proteinExistence type="predicted"/>
<feature type="transmembrane region" description="Helical" evidence="2">
    <location>
        <begin position="48"/>
        <end position="72"/>
    </location>
</feature>
<dbReference type="Proteomes" id="UP000242687">
    <property type="component" value="Unassembled WGS sequence"/>
</dbReference>
<evidence type="ECO:0000313" key="5">
    <source>
        <dbReference type="Proteomes" id="UP000242687"/>
    </source>
</evidence>
<dbReference type="AlphaFoldDB" id="A0A2H9VNJ4"/>
<dbReference type="Pfam" id="PF02517">
    <property type="entry name" value="Rce1-like"/>
    <property type="match status" value="1"/>
</dbReference>
<feature type="transmembrane region" description="Helical" evidence="2">
    <location>
        <begin position="156"/>
        <end position="178"/>
    </location>
</feature>
<dbReference type="GO" id="GO:0080120">
    <property type="term" value="P:CAAX-box protein maturation"/>
    <property type="evidence" value="ECO:0007669"/>
    <property type="project" value="UniProtKB-ARBA"/>
</dbReference>
<feature type="region of interest" description="Disordered" evidence="1">
    <location>
        <begin position="190"/>
        <end position="211"/>
    </location>
</feature>
<keyword evidence="5" id="KW-1185">Reference proteome</keyword>
<evidence type="ECO:0000313" key="4">
    <source>
        <dbReference type="EMBL" id="PJJ79882.1"/>
    </source>
</evidence>
<accession>A0A2H9VNJ4</accession>
<keyword evidence="2" id="KW-0472">Membrane</keyword>
<dbReference type="EMBL" id="PGFJ01000002">
    <property type="protein sequence ID" value="PJJ79882.1"/>
    <property type="molecule type" value="Genomic_DNA"/>
</dbReference>
<evidence type="ECO:0000256" key="2">
    <source>
        <dbReference type="SAM" id="Phobius"/>
    </source>
</evidence>
<protein>
    <submittedName>
        <fullName evidence="4">CAAX prenyl protease-like protein</fullName>
    </submittedName>
</protein>
<gene>
    <name evidence="4" type="ORF">CLV57_3021</name>
</gene>
<organism evidence="4 5">
    <name type="scientific">Mucilaginibacter auburnensis</name>
    <dbReference type="NCBI Taxonomy" id="1457233"/>
    <lineage>
        <taxon>Bacteria</taxon>
        <taxon>Pseudomonadati</taxon>
        <taxon>Bacteroidota</taxon>
        <taxon>Sphingobacteriia</taxon>
        <taxon>Sphingobacteriales</taxon>
        <taxon>Sphingobacteriaceae</taxon>
        <taxon>Mucilaginibacter</taxon>
    </lineage>
</organism>
<dbReference type="RefSeq" id="WP_100342187.1">
    <property type="nucleotide sequence ID" value="NZ_PGFJ01000002.1"/>
</dbReference>
<feature type="transmembrane region" description="Helical" evidence="2">
    <location>
        <begin position="84"/>
        <end position="108"/>
    </location>
</feature>
<reference evidence="4 5" key="1">
    <citation type="submission" date="2017-11" db="EMBL/GenBank/DDBJ databases">
        <title>Genomic Encyclopedia of Archaeal and Bacterial Type Strains, Phase II (KMG-II): From Individual Species to Whole Genera.</title>
        <authorList>
            <person name="Goeker M."/>
        </authorList>
    </citation>
    <scope>NUCLEOTIDE SEQUENCE [LARGE SCALE GENOMIC DNA]</scope>
    <source>
        <strain evidence="4 5">DSM 28175</strain>
    </source>
</reference>
<name>A0A2H9VNJ4_9SPHI</name>
<feature type="transmembrane region" description="Helical" evidence="2">
    <location>
        <begin position="6"/>
        <end position="27"/>
    </location>
</feature>
<feature type="compositionally biased region" description="Basic and acidic residues" evidence="1">
    <location>
        <begin position="190"/>
        <end position="199"/>
    </location>
</feature>
<sequence length="211" mass="23549">MYKIIFIGIAIGVASLIILAFVLYMMVPYRFVYQPINVAYVLEESYSFLLGAVLEELMFRGFLLVVFARLLGWRIGLLIMALPFGLYHIAGGLSMIVSTTLFSFVFGLSFVLTRSLWAAIFAHATANILLHLITGLDGGSNSVYKLVLDGNWPVNYAVGLLTSVISALVTSVVLYVIILGKRHFNNSEIEHPKRRSPLEHRKKQILAKNPK</sequence>
<dbReference type="GO" id="GO:0004175">
    <property type="term" value="F:endopeptidase activity"/>
    <property type="evidence" value="ECO:0007669"/>
    <property type="project" value="UniProtKB-ARBA"/>
</dbReference>
<dbReference type="InterPro" id="IPR003675">
    <property type="entry name" value="Rce1/LyrA-like_dom"/>
</dbReference>